<keyword evidence="5" id="KW-0235">DNA replication</keyword>
<keyword evidence="4" id="KW-0548">Nucleotidyltransferase</keyword>
<reference evidence="12 13" key="1">
    <citation type="submission" date="2015-05" db="EMBL/GenBank/DDBJ databases">
        <title>Complete genome sequence of a sulfur-oxidizing gammaproteobacterium strain HA5.</title>
        <authorList>
            <person name="Miura A."/>
            <person name="Kojima H."/>
            <person name="Fukui M."/>
        </authorList>
    </citation>
    <scope>NUCLEOTIDE SEQUENCE [LARGE SCALE GENOMIC DNA]</scope>
    <source>
        <strain evidence="12 13">HA5</strain>
    </source>
</reference>
<dbReference type="PANTHER" id="PTHR34388:SF1">
    <property type="entry name" value="DNA POLYMERASE III SUBUNIT DELTA"/>
    <property type="match status" value="1"/>
</dbReference>
<feature type="domain" description="DNA polymerase III subunit delta C-terminal" evidence="11">
    <location>
        <begin position="214"/>
        <end position="331"/>
    </location>
</feature>
<dbReference type="Pfam" id="PF14840">
    <property type="entry name" value="DNA_pol3_delt_C"/>
    <property type="match status" value="1"/>
</dbReference>
<evidence type="ECO:0000259" key="11">
    <source>
        <dbReference type="Pfam" id="PF14840"/>
    </source>
</evidence>
<evidence type="ECO:0000259" key="10">
    <source>
        <dbReference type="Pfam" id="PF06144"/>
    </source>
</evidence>
<evidence type="ECO:0000256" key="7">
    <source>
        <dbReference type="ARBA" id="ARBA00034754"/>
    </source>
</evidence>
<proteinExistence type="inferred from homology"/>
<evidence type="ECO:0000256" key="1">
    <source>
        <dbReference type="ARBA" id="ARBA00012417"/>
    </source>
</evidence>
<dbReference type="GO" id="GO:0009360">
    <property type="term" value="C:DNA polymerase III complex"/>
    <property type="evidence" value="ECO:0007669"/>
    <property type="project" value="UniProtKB-UniRule"/>
</dbReference>
<dbReference type="GO" id="GO:0003887">
    <property type="term" value="F:DNA-directed DNA polymerase activity"/>
    <property type="evidence" value="ECO:0007669"/>
    <property type="project" value="UniProtKB-UniRule"/>
</dbReference>
<comment type="similarity">
    <text evidence="7">Belongs to the DNA polymerase HolA subunit family.</text>
</comment>
<dbReference type="InterPro" id="IPR027417">
    <property type="entry name" value="P-loop_NTPase"/>
</dbReference>
<dbReference type="EMBL" id="AP014879">
    <property type="protein sequence ID" value="BAV33052.1"/>
    <property type="molecule type" value="Genomic_DNA"/>
</dbReference>
<keyword evidence="3" id="KW-0808">Transferase</keyword>
<dbReference type="InterPro" id="IPR008921">
    <property type="entry name" value="DNA_pol3_clamp-load_cplx_C"/>
</dbReference>
<evidence type="ECO:0000313" key="13">
    <source>
        <dbReference type="Proteomes" id="UP000243180"/>
    </source>
</evidence>
<sequence>MQINTDQLANHLKRGLAPVYFVYGEEVLLVEESCQAVREAAQANGYLDRQSLTVESGFDWNGLFASAQSMSLFAERRLIELRLPTGKPGETGAKILIEIAAQPPADTVLLVSCGKLDKAARETKWAKALEGAGVVVVAWPLEAAQWPAWIRRRMEAKGLKPGPGVVDLLAHLMEGNLLACAQEIDKFSLRFGGGEVGLDDIEDNLGDNARYNVFALADASLRGEPATVERILTNLRGEGVEPILILWALAREARELAQMASLVASGQPVMRVLDTRRVWAKRKPLVSAALKRLSPEAAQDLLRRAARTDRILKGRGTGDVWQELQCLALSMSGLKPATCHI</sequence>
<evidence type="ECO:0000256" key="6">
    <source>
        <dbReference type="ARBA" id="ARBA00022932"/>
    </source>
</evidence>
<evidence type="ECO:0000256" key="3">
    <source>
        <dbReference type="ARBA" id="ARBA00022679"/>
    </source>
</evidence>
<dbReference type="NCBIfam" id="TIGR01128">
    <property type="entry name" value="holA"/>
    <property type="match status" value="1"/>
</dbReference>
<dbReference type="InterPro" id="IPR010372">
    <property type="entry name" value="DNA_pol3_delta_N"/>
</dbReference>
<dbReference type="RefSeq" id="WP_172425907.1">
    <property type="nucleotide sequence ID" value="NZ_AP014879.1"/>
</dbReference>
<comment type="catalytic activity">
    <reaction evidence="8">
        <text>DNA(n) + a 2'-deoxyribonucleoside 5'-triphosphate = DNA(n+1) + diphosphate</text>
        <dbReference type="Rhea" id="RHEA:22508"/>
        <dbReference type="Rhea" id="RHEA-COMP:17339"/>
        <dbReference type="Rhea" id="RHEA-COMP:17340"/>
        <dbReference type="ChEBI" id="CHEBI:33019"/>
        <dbReference type="ChEBI" id="CHEBI:61560"/>
        <dbReference type="ChEBI" id="CHEBI:173112"/>
        <dbReference type="EC" id="2.7.7.7"/>
    </reaction>
</comment>
<dbReference type="GO" id="GO:0006261">
    <property type="term" value="P:DNA-templated DNA replication"/>
    <property type="evidence" value="ECO:0007669"/>
    <property type="project" value="TreeGrafter"/>
</dbReference>
<dbReference type="SUPFAM" id="SSF52540">
    <property type="entry name" value="P-loop containing nucleoside triphosphate hydrolases"/>
    <property type="match status" value="1"/>
</dbReference>
<evidence type="ECO:0000256" key="9">
    <source>
        <dbReference type="NCBIfam" id="TIGR01128"/>
    </source>
</evidence>
<dbReference type="PANTHER" id="PTHR34388">
    <property type="entry name" value="DNA POLYMERASE III SUBUNIT DELTA"/>
    <property type="match status" value="1"/>
</dbReference>
<dbReference type="Pfam" id="PF06144">
    <property type="entry name" value="DNA_pol3_delta"/>
    <property type="match status" value="1"/>
</dbReference>
<dbReference type="SUPFAM" id="SSF48019">
    <property type="entry name" value="post-AAA+ oligomerization domain-like"/>
    <property type="match status" value="1"/>
</dbReference>
<protein>
    <recommendedName>
        <fullName evidence="2 9">DNA polymerase III subunit delta</fullName>
        <ecNumber evidence="1 9">2.7.7.7</ecNumber>
    </recommendedName>
</protein>
<dbReference type="Proteomes" id="UP000243180">
    <property type="component" value="Chromosome"/>
</dbReference>
<evidence type="ECO:0000256" key="4">
    <source>
        <dbReference type="ARBA" id="ARBA00022695"/>
    </source>
</evidence>
<dbReference type="InParanoid" id="A0A1B4XE31"/>
<dbReference type="GO" id="GO:0003677">
    <property type="term" value="F:DNA binding"/>
    <property type="evidence" value="ECO:0007669"/>
    <property type="project" value="InterPro"/>
</dbReference>
<evidence type="ECO:0000256" key="8">
    <source>
        <dbReference type="ARBA" id="ARBA00049244"/>
    </source>
</evidence>
<evidence type="ECO:0000313" key="12">
    <source>
        <dbReference type="EMBL" id="BAV33052.1"/>
    </source>
</evidence>
<gene>
    <name evidence="12" type="ORF">SCL_0732</name>
</gene>
<organism evidence="12 13">
    <name type="scientific">Sulfuricaulis limicola</name>
    <dbReference type="NCBI Taxonomy" id="1620215"/>
    <lineage>
        <taxon>Bacteria</taxon>
        <taxon>Pseudomonadati</taxon>
        <taxon>Pseudomonadota</taxon>
        <taxon>Gammaproteobacteria</taxon>
        <taxon>Acidiferrobacterales</taxon>
        <taxon>Acidiferrobacteraceae</taxon>
        <taxon>Sulfuricaulis</taxon>
    </lineage>
</organism>
<dbReference type="EC" id="2.7.7.7" evidence="1 9"/>
<name>A0A1B4XE31_9GAMM</name>
<accession>A0A1B4XE31</accession>
<dbReference type="CDD" id="cd18138">
    <property type="entry name" value="HLD_clamp_pol_III_delta"/>
    <property type="match status" value="1"/>
</dbReference>
<dbReference type="KEGG" id="slim:SCL_0732"/>
<dbReference type="InterPro" id="IPR032780">
    <property type="entry name" value="DNA_pol3_delt_C"/>
</dbReference>
<dbReference type="InterPro" id="IPR005790">
    <property type="entry name" value="DNA_polIII_delta"/>
</dbReference>
<dbReference type="Gene3D" id="1.20.272.10">
    <property type="match status" value="1"/>
</dbReference>
<keyword evidence="13" id="KW-1185">Reference proteome</keyword>
<dbReference type="Gene3D" id="3.40.50.300">
    <property type="entry name" value="P-loop containing nucleotide triphosphate hydrolases"/>
    <property type="match status" value="1"/>
</dbReference>
<feature type="domain" description="DNA polymerase III delta N-terminal" evidence="10">
    <location>
        <begin position="20"/>
        <end position="136"/>
    </location>
</feature>
<dbReference type="AlphaFoldDB" id="A0A1B4XE31"/>
<evidence type="ECO:0000256" key="2">
    <source>
        <dbReference type="ARBA" id="ARBA00017703"/>
    </source>
</evidence>
<keyword evidence="6" id="KW-0239">DNA-directed DNA polymerase</keyword>
<dbReference type="Gene3D" id="1.10.8.60">
    <property type="match status" value="1"/>
</dbReference>
<evidence type="ECO:0000256" key="5">
    <source>
        <dbReference type="ARBA" id="ARBA00022705"/>
    </source>
</evidence>
<dbReference type="FunCoup" id="A0A1B4XE31">
    <property type="interactions" value="158"/>
</dbReference>